<dbReference type="PROSITE" id="PS51257">
    <property type="entry name" value="PROKAR_LIPOPROTEIN"/>
    <property type="match status" value="1"/>
</dbReference>
<evidence type="ECO:0008006" key="4">
    <source>
        <dbReference type="Google" id="ProtNLM"/>
    </source>
</evidence>
<protein>
    <recommendedName>
        <fullName evidence="4">Lipoprotein</fullName>
    </recommendedName>
</protein>
<gene>
    <name evidence="2" type="ORF">ATN84_02075</name>
</gene>
<sequence length="223" mass="24120">MKINGQFLIFGAVFAGFALSGCVSSPTYGTDKTAGAQLLDDMSNIASFGSRGNKERIEYKPRPELVKPAEGRATALPPPQESVARAGDPSWPESPEARRKRLRDEATANQDNPNYVSPIAGDGPVATSSSSKDLASPNSRAADRASRGTNLSAQESAEIRRKRQLAKTGSPTSRRYLSEPPLEYRQAAASAPVGDVGQDEAKKERERKAAARGTRSWREYLPW</sequence>
<comment type="caution">
    <text evidence="2">The sequence shown here is derived from an EMBL/GenBank/DDBJ whole genome shotgun (WGS) entry which is preliminary data.</text>
</comment>
<feature type="compositionally biased region" description="Polar residues" evidence="1">
    <location>
        <begin position="126"/>
        <end position="139"/>
    </location>
</feature>
<dbReference type="OrthoDB" id="7835439at2"/>
<dbReference type="RefSeq" id="WP_068879871.1">
    <property type="nucleotide sequence ID" value="NZ_LNTU01000001.1"/>
</dbReference>
<dbReference type="EMBL" id="LNTU01000001">
    <property type="protein sequence ID" value="KXF78603.1"/>
    <property type="molecule type" value="Genomic_DNA"/>
</dbReference>
<dbReference type="Proteomes" id="UP000070107">
    <property type="component" value="Unassembled WGS sequence"/>
</dbReference>
<evidence type="ECO:0000313" key="2">
    <source>
        <dbReference type="EMBL" id="KXF78603.1"/>
    </source>
</evidence>
<evidence type="ECO:0000256" key="1">
    <source>
        <dbReference type="SAM" id="MobiDB-lite"/>
    </source>
</evidence>
<organism evidence="2 3">
    <name type="scientific">Paramesorhizobium deserti</name>
    <dbReference type="NCBI Taxonomy" id="1494590"/>
    <lineage>
        <taxon>Bacteria</taxon>
        <taxon>Pseudomonadati</taxon>
        <taxon>Pseudomonadota</taxon>
        <taxon>Alphaproteobacteria</taxon>
        <taxon>Hyphomicrobiales</taxon>
        <taxon>Phyllobacteriaceae</taxon>
        <taxon>Paramesorhizobium</taxon>
    </lineage>
</organism>
<feature type="compositionally biased region" description="Basic and acidic residues" evidence="1">
    <location>
        <begin position="52"/>
        <end position="70"/>
    </location>
</feature>
<keyword evidence="3" id="KW-1185">Reference proteome</keyword>
<dbReference type="AlphaFoldDB" id="A0A135HZL7"/>
<accession>A0A135HZL7</accession>
<evidence type="ECO:0000313" key="3">
    <source>
        <dbReference type="Proteomes" id="UP000070107"/>
    </source>
</evidence>
<reference evidence="2 3" key="1">
    <citation type="submission" date="2015-11" db="EMBL/GenBank/DDBJ databases">
        <title>Draft genome sequence of Paramesorhizobium deserti A-3-E, a strain highly resistant to diverse beta-lactam antibiotics.</title>
        <authorList>
            <person name="Lv R."/>
            <person name="Yang X."/>
            <person name="Fang N."/>
            <person name="Guo J."/>
            <person name="Luo X."/>
            <person name="Peng F."/>
            <person name="Yang R."/>
            <person name="Cui Y."/>
            <person name="Fang C."/>
            <person name="Song Y."/>
        </authorList>
    </citation>
    <scope>NUCLEOTIDE SEQUENCE [LARGE SCALE GENOMIC DNA]</scope>
    <source>
        <strain evidence="2 3">A-3-E</strain>
    </source>
</reference>
<name>A0A135HZL7_9HYPH</name>
<feature type="compositionally biased region" description="Basic and acidic residues" evidence="1">
    <location>
        <begin position="199"/>
        <end position="209"/>
    </location>
</feature>
<feature type="region of interest" description="Disordered" evidence="1">
    <location>
        <begin position="46"/>
        <end position="223"/>
    </location>
</feature>
<proteinExistence type="predicted"/>